<comment type="caution">
    <text evidence="1">The sequence shown here is derived from an EMBL/GenBank/DDBJ whole genome shotgun (WGS) entry which is preliminary data.</text>
</comment>
<evidence type="ECO:0008006" key="3">
    <source>
        <dbReference type="Google" id="ProtNLM"/>
    </source>
</evidence>
<proteinExistence type="predicted"/>
<name>A0ABQ6N770_9STRA</name>
<dbReference type="Pfam" id="PF13911">
    <property type="entry name" value="AhpC-TSA_2"/>
    <property type="match status" value="1"/>
</dbReference>
<evidence type="ECO:0000313" key="2">
    <source>
        <dbReference type="Proteomes" id="UP001165060"/>
    </source>
</evidence>
<dbReference type="Proteomes" id="UP001165060">
    <property type="component" value="Unassembled WGS sequence"/>
</dbReference>
<sequence length="140" mass="14956">MCRQGAKQILDAVADSGKSVRVVAIAKETLGHEDFVAKFWPAPNELYFDGDPVGLPLFRQANGRSMGLVGGIGNYLVGGTVAKAAKESADTEGNLEGEGKILGTILVINKANEIMMHHTEKVWGDHPKDDELRAAIAKLS</sequence>
<protein>
    <recommendedName>
        <fullName evidence="3">Peroxiredoxin-like 2A</fullName>
    </recommendedName>
</protein>
<accession>A0ABQ6N770</accession>
<organism evidence="1 2">
    <name type="scientific">Tetraparma gracilis</name>
    <dbReference type="NCBI Taxonomy" id="2962635"/>
    <lineage>
        <taxon>Eukaryota</taxon>
        <taxon>Sar</taxon>
        <taxon>Stramenopiles</taxon>
        <taxon>Ochrophyta</taxon>
        <taxon>Bolidophyceae</taxon>
        <taxon>Parmales</taxon>
        <taxon>Triparmaceae</taxon>
        <taxon>Tetraparma</taxon>
    </lineage>
</organism>
<dbReference type="EMBL" id="BRYB01002218">
    <property type="protein sequence ID" value="GMI41448.1"/>
    <property type="molecule type" value="Genomic_DNA"/>
</dbReference>
<reference evidence="1 2" key="1">
    <citation type="journal article" date="2023" name="Commun. Biol.">
        <title>Genome analysis of Parmales, the sister group of diatoms, reveals the evolutionary specialization of diatoms from phago-mixotrophs to photoautotrophs.</title>
        <authorList>
            <person name="Ban H."/>
            <person name="Sato S."/>
            <person name="Yoshikawa S."/>
            <person name="Yamada K."/>
            <person name="Nakamura Y."/>
            <person name="Ichinomiya M."/>
            <person name="Sato N."/>
            <person name="Blanc-Mathieu R."/>
            <person name="Endo H."/>
            <person name="Kuwata A."/>
            <person name="Ogata H."/>
        </authorList>
    </citation>
    <scope>NUCLEOTIDE SEQUENCE [LARGE SCALE GENOMIC DNA]</scope>
</reference>
<keyword evidence="2" id="KW-1185">Reference proteome</keyword>
<evidence type="ECO:0000313" key="1">
    <source>
        <dbReference type="EMBL" id="GMI41448.1"/>
    </source>
</evidence>
<gene>
    <name evidence="1" type="ORF">TeGR_g10270</name>
</gene>
<dbReference type="InterPro" id="IPR032801">
    <property type="entry name" value="PXL2A/B/C"/>
</dbReference>